<evidence type="ECO:0008006" key="4">
    <source>
        <dbReference type="Google" id="ProtNLM"/>
    </source>
</evidence>
<evidence type="ECO:0000313" key="2">
    <source>
        <dbReference type="EMBL" id="PRH83639.1"/>
    </source>
</evidence>
<keyword evidence="1" id="KW-0732">Signal</keyword>
<protein>
    <recommendedName>
        <fullName evidence="4">Copper chaperone PCu(A)C</fullName>
    </recommendedName>
</protein>
<dbReference type="OrthoDB" id="9796962at2"/>
<reference evidence="2 3" key="1">
    <citation type="submission" date="2018-03" db="EMBL/GenBank/DDBJ databases">
        <title>Arenimonas caeni sp. nov., isolated from activated sludge.</title>
        <authorList>
            <person name="Liu H."/>
        </authorList>
    </citation>
    <scope>NUCLEOTIDE SEQUENCE [LARGE SCALE GENOMIC DNA]</scope>
    <source>
        <strain evidence="3">z29</strain>
    </source>
</reference>
<evidence type="ECO:0000313" key="3">
    <source>
        <dbReference type="Proteomes" id="UP000241736"/>
    </source>
</evidence>
<dbReference type="Proteomes" id="UP000241736">
    <property type="component" value="Unassembled WGS sequence"/>
</dbReference>
<organism evidence="2 3">
    <name type="scientific">Arenimonas caeni</name>
    <dbReference type="NCBI Taxonomy" id="2058085"/>
    <lineage>
        <taxon>Bacteria</taxon>
        <taxon>Pseudomonadati</taxon>
        <taxon>Pseudomonadota</taxon>
        <taxon>Gammaproteobacteria</taxon>
        <taxon>Lysobacterales</taxon>
        <taxon>Lysobacteraceae</taxon>
        <taxon>Arenimonas</taxon>
    </lineage>
</organism>
<evidence type="ECO:0000256" key="1">
    <source>
        <dbReference type="SAM" id="SignalP"/>
    </source>
</evidence>
<name>A0A2P6MCF7_9GAMM</name>
<accession>A0A2P6MCF7</accession>
<dbReference type="InterPro" id="IPR036182">
    <property type="entry name" value="PCuAC_sf"/>
</dbReference>
<dbReference type="PANTHER" id="PTHR36302:SF1">
    <property type="entry name" value="COPPER CHAPERONE PCU(A)C"/>
    <property type="match status" value="1"/>
</dbReference>
<dbReference type="InterPro" id="IPR058248">
    <property type="entry name" value="Lxx211020-like"/>
</dbReference>
<gene>
    <name evidence="2" type="ORF">C6N40_00390</name>
</gene>
<dbReference type="PANTHER" id="PTHR36302">
    <property type="entry name" value="BLR7088 PROTEIN"/>
    <property type="match status" value="1"/>
</dbReference>
<dbReference type="SUPFAM" id="SSF110087">
    <property type="entry name" value="DR1885-like metal-binding protein"/>
    <property type="match status" value="1"/>
</dbReference>
<dbReference type="Pfam" id="PF04314">
    <property type="entry name" value="PCuAC"/>
    <property type="match status" value="1"/>
</dbReference>
<sequence>MNARHLFAGLLALLPASAAVAATPADCLPVVGSPWVRSAPPGAKTLAGYLVLRNPCEAPVVVVDVESLDFGMPMIHRTVEEGGVSRMREAGRLELPPGGELRFEPGGLHLMLMRPLRPLAEGDVARVRLVLEDGRRVFAEYPVRREAP</sequence>
<keyword evidence="3" id="KW-1185">Reference proteome</keyword>
<proteinExistence type="predicted"/>
<comment type="caution">
    <text evidence="2">The sequence shown here is derived from an EMBL/GenBank/DDBJ whole genome shotgun (WGS) entry which is preliminary data.</text>
</comment>
<dbReference type="Gene3D" id="2.60.40.1890">
    <property type="entry name" value="PCu(A)C copper chaperone"/>
    <property type="match status" value="1"/>
</dbReference>
<dbReference type="AlphaFoldDB" id="A0A2P6MCF7"/>
<dbReference type="EMBL" id="PVLF01000001">
    <property type="protein sequence ID" value="PRH83639.1"/>
    <property type="molecule type" value="Genomic_DNA"/>
</dbReference>
<feature type="chain" id="PRO_5015184576" description="Copper chaperone PCu(A)C" evidence="1">
    <location>
        <begin position="22"/>
        <end position="148"/>
    </location>
</feature>
<dbReference type="RefSeq" id="WP_106989027.1">
    <property type="nucleotide sequence ID" value="NZ_KZ679084.1"/>
</dbReference>
<feature type="signal peptide" evidence="1">
    <location>
        <begin position="1"/>
        <end position="21"/>
    </location>
</feature>
<dbReference type="InterPro" id="IPR007410">
    <property type="entry name" value="LpqE-like"/>
</dbReference>